<dbReference type="PANTHER" id="PTHR43731">
    <property type="entry name" value="RHOMBOID PROTEASE"/>
    <property type="match status" value="1"/>
</dbReference>
<organism evidence="10 11">
    <name type="scientific">Spelaeicoccus albus</name>
    <dbReference type="NCBI Taxonomy" id="1280376"/>
    <lineage>
        <taxon>Bacteria</taxon>
        <taxon>Bacillati</taxon>
        <taxon>Actinomycetota</taxon>
        <taxon>Actinomycetes</taxon>
        <taxon>Micrococcales</taxon>
        <taxon>Brevibacteriaceae</taxon>
        <taxon>Spelaeicoccus</taxon>
    </lineage>
</organism>
<feature type="transmembrane region" description="Helical" evidence="8">
    <location>
        <begin position="136"/>
        <end position="152"/>
    </location>
</feature>
<dbReference type="InterPro" id="IPR022764">
    <property type="entry name" value="Peptidase_S54_rhomboid_dom"/>
</dbReference>
<feature type="domain" description="Peptidase S54 rhomboid" evidence="9">
    <location>
        <begin position="122"/>
        <end position="260"/>
    </location>
</feature>
<keyword evidence="10" id="KW-0645">Protease</keyword>
<feature type="transmembrane region" description="Helical" evidence="8">
    <location>
        <begin position="269"/>
        <end position="292"/>
    </location>
</feature>
<feature type="transmembrane region" description="Helical" evidence="8">
    <location>
        <begin position="85"/>
        <end position="104"/>
    </location>
</feature>
<dbReference type="Proteomes" id="UP000539111">
    <property type="component" value="Unassembled WGS sequence"/>
</dbReference>
<feature type="transmembrane region" description="Helical" evidence="8">
    <location>
        <begin position="246"/>
        <end position="262"/>
    </location>
</feature>
<feature type="transmembrane region" description="Helical" evidence="8">
    <location>
        <begin position="190"/>
        <end position="211"/>
    </location>
</feature>
<dbReference type="SUPFAM" id="SSF144091">
    <property type="entry name" value="Rhomboid-like"/>
    <property type="match status" value="1"/>
</dbReference>
<evidence type="ECO:0000256" key="1">
    <source>
        <dbReference type="ARBA" id="ARBA00004141"/>
    </source>
</evidence>
<evidence type="ECO:0000256" key="6">
    <source>
        <dbReference type="ARBA" id="ARBA00023136"/>
    </source>
</evidence>
<dbReference type="InterPro" id="IPR035952">
    <property type="entry name" value="Rhomboid-like_sf"/>
</dbReference>
<dbReference type="GO" id="GO:0016020">
    <property type="term" value="C:membrane"/>
    <property type="evidence" value="ECO:0007669"/>
    <property type="project" value="UniProtKB-SubCell"/>
</dbReference>
<dbReference type="EMBL" id="JACBZP010000001">
    <property type="protein sequence ID" value="NYI66601.1"/>
    <property type="molecule type" value="Genomic_DNA"/>
</dbReference>
<keyword evidence="3 8" id="KW-0812">Transmembrane</keyword>
<evidence type="ECO:0000256" key="4">
    <source>
        <dbReference type="ARBA" id="ARBA00022801"/>
    </source>
</evidence>
<dbReference type="Gene3D" id="1.20.1540.10">
    <property type="entry name" value="Rhomboid-like"/>
    <property type="match status" value="1"/>
</dbReference>
<feature type="transmembrane region" description="Helical" evidence="8">
    <location>
        <begin position="223"/>
        <end position="240"/>
    </location>
</feature>
<evidence type="ECO:0000256" key="5">
    <source>
        <dbReference type="ARBA" id="ARBA00022989"/>
    </source>
</evidence>
<dbReference type="PANTHER" id="PTHR43731:SF14">
    <property type="entry name" value="PRESENILIN-ASSOCIATED RHOMBOID-LIKE PROTEIN, MITOCHONDRIAL"/>
    <property type="match status" value="1"/>
</dbReference>
<comment type="subcellular location">
    <subcellularLocation>
        <location evidence="1">Membrane</location>
        <topology evidence="1">Multi-pass membrane protein</topology>
    </subcellularLocation>
</comment>
<keyword evidence="11" id="KW-1185">Reference proteome</keyword>
<keyword evidence="6 8" id="KW-0472">Membrane</keyword>
<evidence type="ECO:0000256" key="2">
    <source>
        <dbReference type="ARBA" id="ARBA00009045"/>
    </source>
</evidence>
<dbReference type="GO" id="GO:0006508">
    <property type="term" value="P:proteolysis"/>
    <property type="evidence" value="ECO:0007669"/>
    <property type="project" value="UniProtKB-KW"/>
</dbReference>
<proteinExistence type="inferred from homology"/>
<feature type="transmembrane region" description="Helical" evidence="8">
    <location>
        <begin position="164"/>
        <end position="184"/>
    </location>
</feature>
<comment type="similarity">
    <text evidence="2">Belongs to the peptidase S54 family.</text>
</comment>
<dbReference type="Pfam" id="PF01694">
    <property type="entry name" value="Rhomboid"/>
    <property type="match status" value="1"/>
</dbReference>
<name>A0A7Z0AAG7_9MICO</name>
<sequence length="305" mass="32503">MTSARSGSNGGGPPEPANPNAPVCPRHPGRISYVSCQRCGRPACPDCQRPAAVGIQCVDCVRENKNAQRSARTQFGGTVRTGQPIVTWVIIALCVVVLILEYVLGQRFEFKFAYIPAATLAEPWRMLTASLLHDTSFLPHLLFNMYALWLLGQALEPALGRIRFLAVYVVSALGSSVAVLLMAAPENGGAWVTPVIGASGAIFGLFGALFVIFRRLGRSTKQILIIIGINAVLGFLVPHVAWQAHLGGLITGALLGVVLAYAPRNRRTVLQVGGIIAVVVLLGLLTLAKVLVTSPMYLPTSLVFA</sequence>
<gene>
    <name evidence="10" type="ORF">BJY26_000907</name>
</gene>
<evidence type="ECO:0000313" key="11">
    <source>
        <dbReference type="Proteomes" id="UP000539111"/>
    </source>
</evidence>
<keyword evidence="4" id="KW-0378">Hydrolase</keyword>
<evidence type="ECO:0000256" key="8">
    <source>
        <dbReference type="SAM" id="Phobius"/>
    </source>
</evidence>
<protein>
    <submittedName>
        <fullName evidence="10">Membrane associated rhomboid family serine protease</fullName>
    </submittedName>
</protein>
<keyword evidence="5 8" id="KW-1133">Transmembrane helix</keyword>
<dbReference type="RefSeq" id="WP_179426058.1">
    <property type="nucleotide sequence ID" value="NZ_JACBZP010000001.1"/>
</dbReference>
<accession>A0A7Z0AAG7</accession>
<feature type="region of interest" description="Disordered" evidence="7">
    <location>
        <begin position="1"/>
        <end position="22"/>
    </location>
</feature>
<dbReference type="GO" id="GO:0004252">
    <property type="term" value="F:serine-type endopeptidase activity"/>
    <property type="evidence" value="ECO:0007669"/>
    <property type="project" value="InterPro"/>
</dbReference>
<dbReference type="CDD" id="cd19756">
    <property type="entry name" value="Bbox2"/>
    <property type="match status" value="1"/>
</dbReference>
<evidence type="ECO:0000259" key="9">
    <source>
        <dbReference type="Pfam" id="PF01694"/>
    </source>
</evidence>
<dbReference type="AlphaFoldDB" id="A0A7Z0AAG7"/>
<evidence type="ECO:0000256" key="3">
    <source>
        <dbReference type="ARBA" id="ARBA00022692"/>
    </source>
</evidence>
<dbReference type="InterPro" id="IPR050925">
    <property type="entry name" value="Rhomboid_protease_S54"/>
</dbReference>
<evidence type="ECO:0000313" key="10">
    <source>
        <dbReference type="EMBL" id="NYI66601.1"/>
    </source>
</evidence>
<evidence type="ECO:0000256" key="7">
    <source>
        <dbReference type="SAM" id="MobiDB-lite"/>
    </source>
</evidence>
<reference evidence="10 11" key="1">
    <citation type="submission" date="2020-07" db="EMBL/GenBank/DDBJ databases">
        <title>Sequencing the genomes of 1000 actinobacteria strains.</title>
        <authorList>
            <person name="Klenk H.-P."/>
        </authorList>
    </citation>
    <scope>NUCLEOTIDE SEQUENCE [LARGE SCALE GENOMIC DNA]</scope>
    <source>
        <strain evidence="10 11">DSM 26341</strain>
    </source>
</reference>
<comment type="caution">
    <text evidence="10">The sequence shown here is derived from an EMBL/GenBank/DDBJ whole genome shotgun (WGS) entry which is preliminary data.</text>
</comment>